<accession>A0A081KCK5</accession>
<dbReference type="Gene3D" id="3.40.1260.10">
    <property type="entry name" value="DsrEFH-like"/>
    <property type="match status" value="1"/>
</dbReference>
<comment type="caution">
    <text evidence="1">The sequence shown here is derived from an EMBL/GenBank/DDBJ whole genome shotgun (WGS) entry which is preliminary data.</text>
</comment>
<sequence>MSTLHIVNKPRQAMELCIRAVASGDTVLLIEDAVYELMSSAQRLNVLPGGCSVCVMDMDAKARGVEVSAPFEVIDYNRFVSLCVDDDKILSWF</sequence>
<dbReference type="RefSeq" id="WP_020583616.1">
    <property type="nucleotide sequence ID" value="NZ_JOJP01000001.1"/>
</dbReference>
<dbReference type="AlphaFoldDB" id="A0A081KCK5"/>
<proteinExistence type="predicted"/>
<organism evidence="1 2">
    <name type="scientific">Endozoicomonas elysicola</name>
    <dbReference type="NCBI Taxonomy" id="305900"/>
    <lineage>
        <taxon>Bacteria</taxon>
        <taxon>Pseudomonadati</taxon>
        <taxon>Pseudomonadota</taxon>
        <taxon>Gammaproteobacteria</taxon>
        <taxon>Oceanospirillales</taxon>
        <taxon>Endozoicomonadaceae</taxon>
        <taxon>Endozoicomonas</taxon>
    </lineage>
</organism>
<dbReference type="STRING" id="305900.GV64_15075"/>
<evidence type="ECO:0000313" key="1">
    <source>
        <dbReference type="EMBL" id="KEI71881.1"/>
    </source>
</evidence>
<dbReference type="GO" id="GO:1990228">
    <property type="term" value="C:sulfurtransferase complex"/>
    <property type="evidence" value="ECO:0007669"/>
    <property type="project" value="TreeGrafter"/>
</dbReference>
<dbReference type="Proteomes" id="UP000027997">
    <property type="component" value="Unassembled WGS sequence"/>
</dbReference>
<dbReference type="PANTHER" id="PTHR37526">
    <property type="entry name" value="PROTEIN TUSB"/>
    <property type="match status" value="1"/>
</dbReference>
<reference evidence="1 2" key="1">
    <citation type="submission" date="2014-06" db="EMBL/GenBank/DDBJ databases">
        <title>Whole Genome Sequences of Three Symbiotic Endozoicomonas Bacteria.</title>
        <authorList>
            <person name="Neave M.J."/>
            <person name="Apprill A."/>
            <person name="Voolstra C.R."/>
        </authorList>
    </citation>
    <scope>NUCLEOTIDE SEQUENCE [LARGE SCALE GENOMIC DNA]</scope>
    <source>
        <strain evidence="1 2">DSM 22380</strain>
    </source>
</reference>
<evidence type="ECO:0008006" key="3">
    <source>
        <dbReference type="Google" id="ProtNLM"/>
    </source>
</evidence>
<dbReference type="NCBIfam" id="TIGR03011">
    <property type="entry name" value="sulf_tusB_dsrH"/>
    <property type="match status" value="1"/>
</dbReference>
<keyword evidence="2" id="KW-1185">Reference proteome</keyword>
<protein>
    <recommendedName>
        <fullName evidence="3">Sulfur relay protein TusB</fullName>
    </recommendedName>
</protein>
<name>A0A081KCK5_9GAMM</name>
<gene>
    <name evidence="1" type="ORF">GV64_15075</name>
</gene>
<dbReference type="GO" id="GO:0002143">
    <property type="term" value="P:tRNA wobble position uridine thiolation"/>
    <property type="evidence" value="ECO:0007669"/>
    <property type="project" value="InterPro"/>
</dbReference>
<evidence type="ECO:0000313" key="2">
    <source>
        <dbReference type="Proteomes" id="UP000027997"/>
    </source>
</evidence>
<dbReference type="Pfam" id="PF04077">
    <property type="entry name" value="DsrH"/>
    <property type="match status" value="1"/>
</dbReference>
<dbReference type="InterPro" id="IPR007215">
    <property type="entry name" value="Sulphur_relay_TusB/DsrH"/>
</dbReference>
<dbReference type="EMBL" id="JOJP01000001">
    <property type="protein sequence ID" value="KEI71881.1"/>
    <property type="molecule type" value="Genomic_DNA"/>
</dbReference>
<dbReference type="SUPFAM" id="SSF75169">
    <property type="entry name" value="DsrEFH-like"/>
    <property type="match status" value="1"/>
</dbReference>
<dbReference type="InterPro" id="IPR027396">
    <property type="entry name" value="DsrEFH-like"/>
</dbReference>
<dbReference type="PANTHER" id="PTHR37526:SF1">
    <property type="entry name" value="PROTEIN TUSB"/>
    <property type="match status" value="1"/>
</dbReference>
<dbReference type="eggNOG" id="COG2168">
    <property type="taxonomic scope" value="Bacteria"/>
</dbReference>